<proteinExistence type="predicted"/>
<dbReference type="Proteomes" id="UP001208570">
    <property type="component" value="Unassembled WGS sequence"/>
</dbReference>
<evidence type="ECO:0000313" key="2">
    <source>
        <dbReference type="Proteomes" id="UP001208570"/>
    </source>
</evidence>
<dbReference type="EMBL" id="JAODUP010000080">
    <property type="protein sequence ID" value="KAK2163403.1"/>
    <property type="molecule type" value="Genomic_DNA"/>
</dbReference>
<keyword evidence="2" id="KW-1185">Reference proteome</keyword>
<evidence type="ECO:0000313" key="1">
    <source>
        <dbReference type="EMBL" id="KAK2163403.1"/>
    </source>
</evidence>
<accession>A0AAD9NCD2</accession>
<name>A0AAD9NCD2_9ANNE</name>
<comment type="caution">
    <text evidence="1">The sequence shown here is derived from an EMBL/GenBank/DDBJ whole genome shotgun (WGS) entry which is preliminary data.</text>
</comment>
<reference evidence="1" key="1">
    <citation type="journal article" date="2023" name="Mol. Biol. Evol.">
        <title>Third-Generation Sequencing Reveals the Adaptive Role of the Epigenome in Three Deep-Sea Polychaetes.</title>
        <authorList>
            <person name="Perez M."/>
            <person name="Aroh O."/>
            <person name="Sun Y."/>
            <person name="Lan Y."/>
            <person name="Juniper S.K."/>
            <person name="Young C.R."/>
            <person name="Angers B."/>
            <person name="Qian P.Y."/>
        </authorList>
    </citation>
    <scope>NUCLEOTIDE SEQUENCE</scope>
    <source>
        <strain evidence="1">P08H-3</strain>
    </source>
</reference>
<organism evidence="1 2">
    <name type="scientific">Paralvinella palmiformis</name>
    <dbReference type="NCBI Taxonomy" id="53620"/>
    <lineage>
        <taxon>Eukaryota</taxon>
        <taxon>Metazoa</taxon>
        <taxon>Spiralia</taxon>
        <taxon>Lophotrochozoa</taxon>
        <taxon>Annelida</taxon>
        <taxon>Polychaeta</taxon>
        <taxon>Sedentaria</taxon>
        <taxon>Canalipalpata</taxon>
        <taxon>Terebellida</taxon>
        <taxon>Terebelliformia</taxon>
        <taxon>Alvinellidae</taxon>
        <taxon>Paralvinella</taxon>
    </lineage>
</organism>
<gene>
    <name evidence="1" type="ORF">LSH36_80g06064</name>
</gene>
<dbReference type="AlphaFoldDB" id="A0AAD9NCD2"/>
<feature type="non-terminal residue" evidence="1">
    <location>
        <position position="1"/>
    </location>
</feature>
<protein>
    <submittedName>
        <fullName evidence="1">Uncharacterized protein</fullName>
    </submittedName>
</protein>
<sequence>MSRRRKSVAETSRNCRRLLAAAADSFVDTTEFGVGNTHRLCCLSECQDHNPHMHHTITRICGQLPEFLDVAYLQYRHQLSYHNM</sequence>